<dbReference type="OrthoDB" id="2213137at2759"/>
<comment type="subcellular location">
    <subcellularLocation>
        <location evidence="1">Membrane</location>
        <topology evidence="1">Multi-pass membrane protein</topology>
    </subcellularLocation>
</comment>
<dbReference type="InterPro" id="IPR036259">
    <property type="entry name" value="MFS_trans_sf"/>
</dbReference>
<proteinExistence type="inferred from homology"/>
<feature type="domain" description="Major facilitator superfamily (MFS) profile" evidence="5">
    <location>
        <begin position="240"/>
        <end position="438"/>
    </location>
</feature>
<protein>
    <recommendedName>
        <fullName evidence="5">Major facilitator superfamily (MFS) profile domain-containing protein</fullName>
    </recommendedName>
</protein>
<feature type="compositionally biased region" description="Basic and acidic residues" evidence="3">
    <location>
        <begin position="8"/>
        <end position="21"/>
    </location>
</feature>
<feature type="transmembrane region" description="Helical" evidence="4">
    <location>
        <begin position="166"/>
        <end position="187"/>
    </location>
</feature>
<dbReference type="PANTHER" id="PTHR11360">
    <property type="entry name" value="MONOCARBOXYLATE TRANSPORTER"/>
    <property type="match status" value="1"/>
</dbReference>
<evidence type="ECO:0000313" key="6">
    <source>
        <dbReference type="EMBL" id="RDW63423.1"/>
    </source>
</evidence>
<feature type="region of interest" description="Disordered" evidence="3">
    <location>
        <begin position="1"/>
        <end position="31"/>
    </location>
</feature>
<organism evidence="6 7">
    <name type="scientific">Coleophoma cylindrospora</name>
    <dbReference type="NCBI Taxonomy" id="1849047"/>
    <lineage>
        <taxon>Eukaryota</taxon>
        <taxon>Fungi</taxon>
        <taxon>Dikarya</taxon>
        <taxon>Ascomycota</taxon>
        <taxon>Pezizomycotina</taxon>
        <taxon>Leotiomycetes</taxon>
        <taxon>Helotiales</taxon>
        <taxon>Dermateaceae</taxon>
        <taxon>Coleophoma</taxon>
    </lineage>
</organism>
<dbReference type="EMBL" id="PDLM01000013">
    <property type="protein sequence ID" value="RDW63423.1"/>
    <property type="molecule type" value="Genomic_DNA"/>
</dbReference>
<sequence>MSLELEQFEDHSSFPRREHDTIQPSTPALPPPDRGASAWWFLIGCFMIEAVVWGFNISFGVFQEHYSNHPQFRGNPNIPVIGTAATSGVFLGAPFAAPLVSKYHAWRQHMVIAGSALCVVALLWASFARSVPELIASQGALYGIGVLVVYAPLVSMLNEWFVEKRGLAFGVVFAGGGVSGVGLPFLVEWLLARYGYHTALRGIAIAQTILLVPILPLIKGRLPASRREKTVNWDFLQNPQFWILTISNLLQGFAIYIPSIYLPTFATLAGLSPRIGALILAALNFASTLGQVGFGHLSDRFDNIFILVFITTFVSAVASFSIWGFAHSLAPLLAFAIIFGFFGGAYVVFWPKFALLSKDPLFLYGLMAFGKGIGNVVAGPITARLLAPPVSSGYGLGTNKYVIIYTGTLLLASSAGIVGWPLRRSAVRRESRDGSGSR</sequence>
<evidence type="ECO:0000256" key="3">
    <source>
        <dbReference type="SAM" id="MobiDB-lite"/>
    </source>
</evidence>
<keyword evidence="7" id="KW-1185">Reference proteome</keyword>
<feature type="transmembrane region" description="Helical" evidence="4">
    <location>
        <begin position="241"/>
        <end position="263"/>
    </location>
</feature>
<evidence type="ECO:0000256" key="1">
    <source>
        <dbReference type="ARBA" id="ARBA00004141"/>
    </source>
</evidence>
<dbReference type="PANTHER" id="PTHR11360:SF287">
    <property type="entry name" value="MFS MONOCARBOXYLATE TRANSPORTER"/>
    <property type="match status" value="1"/>
</dbReference>
<dbReference type="InterPro" id="IPR011701">
    <property type="entry name" value="MFS"/>
</dbReference>
<reference evidence="6 7" key="1">
    <citation type="journal article" date="2018" name="IMA Fungus">
        <title>IMA Genome-F 9: Draft genome sequence of Annulohypoxylon stygium, Aspergillus mulundensis, Berkeleyomyces basicola (syn. Thielaviopsis basicola), Ceratocystis smalleyi, two Cercospora beticola strains, Coleophoma cylindrospora, Fusarium fracticaudum, Phialophora cf. hyalina, and Morchella septimelata.</title>
        <authorList>
            <person name="Wingfield B.D."/>
            <person name="Bills G.F."/>
            <person name="Dong Y."/>
            <person name="Huang W."/>
            <person name="Nel W.J."/>
            <person name="Swalarsk-Parry B.S."/>
            <person name="Vaghefi N."/>
            <person name="Wilken P.M."/>
            <person name="An Z."/>
            <person name="de Beer Z.W."/>
            <person name="De Vos L."/>
            <person name="Chen L."/>
            <person name="Duong T.A."/>
            <person name="Gao Y."/>
            <person name="Hammerbacher A."/>
            <person name="Kikkert J.R."/>
            <person name="Li Y."/>
            <person name="Li H."/>
            <person name="Li K."/>
            <person name="Li Q."/>
            <person name="Liu X."/>
            <person name="Ma X."/>
            <person name="Naidoo K."/>
            <person name="Pethybridge S.J."/>
            <person name="Sun J."/>
            <person name="Steenkamp E.T."/>
            <person name="van der Nest M.A."/>
            <person name="van Wyk S."/>
            <person name="Wingfield M.J."/>
            <person name="Xiong C."/>
            <person name="Yue Q."/>
            <person name="Zhang X."/>
        </authorList>
    </citation>
    <scope>NUCLEOTIDE SEQUENCE [LARGE SCALE GENOMIC DNA]</scope>
    <source>
        <strain evidence="6 7">BP6252</strain>
    </source>
</reference>
<feature type="transmembrane region" description="Helical" evidence="4">
    <location>
        <begin position="199"/>
        <end position="220"/>
    </location>
</feature>
<dbReference type="InterPro" id="IPR050327">
    <property type="entry name" value="Proton-linked_MCT"/>
</dbReference>
<feature type="transmembrane region" description="Helical" evidence="4">
    <location>
        <begin position="275"/>
        <end position="297"/>
    </location>
</feature>
<dbReference type="SUPFAM" id="SSF103473">
    <property type="entry name" value="MFS general substrate transporter"/>
    <property type="match status" value="1"/>
</dbReference>
<accession>A0A3D8QNM0</accession>
<evidence type="ECO:0000313" key="7">
    <source>
        <dbReference type="Proteomes" id="UP000256645"/>
    </source>
</evidence>
<dbReference type="Pfam" id="PF07690">
    <property type="entry name" value="MFS_1"/>
    <property type="match status" value="1"/>
</dbReference>
<dbReference type="InterPro" id="IPR020846">
    <property type="entry name" value="MFS_dom"/>
</dbReference>
<evidence type="ECO:0000259" key="5">
    <source>
        <dbReference type="PROSITE" id="PS50850"/>
    </source>
</evidence>
<dbReference type="AlphaFoldDB" id="A0A3D8QNM0"/>
<keyword evidence="4" id="KW-0812">Transmembrane</keyword>
<evidence type="ECO:0000256" key="2">
    <source>
        <dbReference type="ARBA" id="ARBA00006727"/>
    </source>
</evidence>
<feature type="transmembrane region" description="Helical" evidence="4">
    <location>
        <begin position="401"/>
        <end position="422"/>
    </location>
</feature>
<keyword evidence="4" id="KW-0472">Membrane</keyword>
<dbReference type="PROSITE" id="PS50850">
    <property type="entry name" value="MFS"/>
    <property type="match status" value="1"/>
</dbReference>
<feature type="transmembrane region" description="Helical" evidence="4">
    <location>
        <begin position="78"/>
        <end position="97"/>
    </location>
</feature>
<feature type="transmembrane region" description="Helical" evidence="4">
    <location>
        <begin position="109"/>
        <end position="128"/>
    </location>
</feature>
<dbReference type="Gene3D" id="1.20.1250.20">
    <property type="entry name" value="MFS general substrate transporter like domains"/>
    <property type="match status" value="2"/>
</dbReference>
<comment type="similarity">
    <text evidence="2">Belongs to the major facilitator superfamily. Monocarboxylate porter (TC 2.A.1.13) family.</text>
</comment>
<name>A0A3D8QNM0_9HELO</name>
<comment type="caution">
    <text evidence="6">The sequence shown here is derived from an EMBL/GenBank/DDBJ whole genome shotgun (WGS) entry which is preliminary data.</text>
</comment>
<evidence type="ECO:0000256" key="4">
    <source>
        <dbReference type="SAM" id="Phobius"/>
    </source>
</evidence>
<feature type="transmembrane region" description="Helical" evidence="4">
    <location>
        <begin position="361"/>
        <end position="381"/>
    </location>
</feature>
<feature type="transmembrane region" description="Helical" evidence="4">
    <location>
        <begin position="38"/>
        <end position="58"/>
    </location>
</feature>
<feature type="transmembrane region" description="Helical" evidence="4">
    <location>
        <begin position="134"/>
        <end position="154"/>
    </location>
</feature>
<dbReference type="GO" id="GO:0016020">
    <property type="term" value="C:membrane"/>
    <property type="evidence" value="ECO:0007669"/>
    <property type="project" value="UniProtKB-SubCell"/>
</dbReference>
<keyword evidence="4" id="KW-1133">Transmembrane helix</keyword>
<dbReference type="GO" id="GO:0022857">
    <property type="term" value="F:transmembrane transporter activity"/>
    <property type="evidence" value="ECO:0007669"/>
    <property type="project" value="InterPro"/>
</dbReference>
<feature type="transmembrane region" description="Helical" evidence="4">
    <location>
        <begin position="329"/>
        <end position="349"/>
    </location>
</feature>
<gene>
    <name evidence="6" type="ORF">BP6252_10968</name>
</gene>
<dbReference type="Proteomes" id="UP000256645">
    <property type="component" value="Unassembled WGS sequence"/>
</dbReference>
<feature type="transmembrane region" description="Helical" evidence="4">
    <location>
        <begin position="304"/>
        <end position="323"/>
    </location>
</feature>